<reference evidence="4" key="1">
    <citation type="journal article" date="2019" name="Int. J. Syst. Evol. Microbiol.">
        <title>The Global Catalogue of Microorganisms (GCM) 10K type strain sequencing project: providing services to taxonomists for standard genome sequencing and annotation.</title>
        <authorList>
            <consortium name="The Broad Institute Genomics Platform"/>
            <consortium name="The Broad Institute Genome Sequencing Center for Infectious Disease"/>
            <person name="Wu L."/>
            <person name="Ma J."/>
        </authorList>
    </citation>
    <scope>NUCLEOTIDE SEQUENCE [LARGE SCALE GENOMIC DNA]</scope>
    <source>
        <strain evidence="4">KACC 12597</strain>
    </source>
</reference>
<dbReference type="InterPro" id="IPR028051">
    <property type="entry name" value="CheX-like_dom"/>
</dbReference>
<dbReference type="Pfam" id="PF13690">
    <property type="entry name" value="CheX"/>
    <property type="match status" value="1"/>
</dbReference>
<protein>
    <submittedName>
        <fullName evidence="3">Chemotaxis protein CheX</fullName>
    </submittedName>
</protein>
<dbReference type="Gene3D" id="3.40.1550.10">
    <property type="entry name" value="CheC-like"/>
    <property type="match status" value="1"/>
</dbReference>
<accession>A0ABW4Y855</accession>
<evidence type="ECO:0000313" key="3">
    <source>
        <dbReference type="EMBL" id="MFD2111839.1"/>
    </source>
</evidence>
<dbReference type="PANTHER" id="PTHR43484:SF1">
    <property type="entry name" value="FLAGELLAR MOTOR SWITCH PROTEIN FLIN"/>
    <property type="match status" value="1"/>
</dbReference>
<name>A0ABW4Y855_9GAMM</name>
<dbReference type="PANTHER" id="PTHR43484">
    <property type="match status" value="1"/>
</dbReference>
<proteinExistence type="predicted"/>
<keyword evidence="4" id="KW-1185">Reference proteome</keyword>
<dbReference type="CDD" id="cd17910">
    <property type="entry name" value="CheC_ClassII"/>
    <property type="match status" value="1"/>
</dbReference>
<dbReference type="RefSeq" id="WP_386025598.1">
    <property type="nucleotide sequence ID" value="NZ_JBHUHX010000016.1"/>
</dbReference>
<comment type="caution">
    <text evidence="3">The sequence shown here is derived from an EMBL/GenBank/DDBJ whole genome shotgun (WGS) entry which is preliminary data.</text>
</comment>
<feature type="domain" description="Chemotaxis phosphatase CheX-like" evidence="2">
    <location>
        <begin position="75"/>
        <end position="150"/>
    </location>
</feature>
<organism evidence="3 4">
    <name type="scientific">Thiorhodococcus fuscus</name>
    <dbReference type="NCBI Taxonomy" id="527200"/>
    <lineage>
        <taxon>Bacteria</taxon>
        <taxon>Pseudomonadati</taxon>
        <taxon>Pseudomonadota</taxon>
        <taxon>Gammaproteobacteria</taxon>
        <taxon>Chromatiales</taxon>
        <taxon>Chromatiaceae</taxon>
        <taxon>Thiorhodococcus</taxon>
    </lineage>
</organism>
<evidence type="ECO:0000259" key="2">
    <source>
        <dbReference type="Pfam" id="PF13690"/>
    </source>
</evidence>
<dbReference type="InterPro" id="IPR028976">
    <property type="entry name" value="CheC-like_sf"/>
</dbReference>
<keyword evidence="1" id="KW-0145">Chemotaxis</keyword>
<dbReference type="SUPFAM" id="SSF103039">
    <property type="entry name" value="CheC-like"/>
    <property type="match status" value="1"/>
</dbReference>
<dbReference type="InterPro" id="IPR051469">
    <property type="entry name" value="FliN/MopA/SpaO"/>
</dbReference>
<gene>
    <name evidence="3" type="ORF">ACFSJC_08305</name>
</gene>
<dbReference type="EMBL" id="JBHUHX010000016">
    <property type="protein sequence ID" value="MFD2111839.1"/>
    <property type="molecule type" value="Genomic_DNA"/>
</dbReference>
<evidence type="ECO:0000256" key="1">
    <source>
        <dbReference type="ARBA" id="ARBA00022500"/>
    </source>
</evidence>
<dbReference type="Proteomes" id="UP001597337">
    <property type="component" value="Unassembled WGS sequence"/>
</dbReference>
<sequence length="214" mass="23582">MIAPDKSRHDAPALDELQLDALGELFNLGVGRAANSLSLIVKDEVELSAPSISFAYPSQISQALLGSEFKELSMVAMDFSGPFEARAVLLFPERNALAILSHMLDPNMPPEELSEFEQEAMCEIGNIILNACMSALADEFNVEFMGSLPEHHFSDTESLPLFSGDQKEVLLILQIHLSIRQERINGHLLFLLSVSSLHALLTCVDSYLTRLGIR</sequence>
<evidence type="ECO:0000313" key="4">
    <source>
        <dbReference type="Proteomes" id="UP001597337"/>
    </source>
</evidence>